<keyword evidence="8" id="KW-1185">Reference proteome</keyword>
<dbReference type="PANTHER" id="PTHR31072:SF240">
    <property type="entry name" value="TRANSCRIPTION FACTOR TCP10"/>
    <property type="match status" value="1"/>
</dbReference>
<evidence type="ECO:0000313" key="8">
    <source>
        <dbReference type="Proteomes" id="UP001229421"/>
    </source>
</evidence>
<dbReference type="PANTHER" id="PTHR31072">
    <property type="entry name" value="TRANSCRIPTION FACTOR TCP4-RELATED"/>
    <property type="match status" value="1"/>
</dbReference>
<evidence type="ECO:0000256" key="4">
    <source>
        <dbReference type="ARBA" id="ARBA00023163"/>
    </source>
</evidence>
<dbReference type="PROSITE" id="PS51369">
    <property type="entry name" value="TCP"/>
    <property type="match status" value="1"/>
</dbReference>
<dbReference type="InterPro" id="IPR017887">
    <property type="entry name" value="TF_TCP_subgr"/>
</dbReference>
<gene>
    <name evidence="7" type="ORF">QVD17_15141</name>
</gene>
<proteinExistence type="predicted"/>
<accession>A0AAD8NZ90</accession>
<comment type="subcellular location">
    <subcellularLocation>
        <location evidence="1">Nucleus</location>
    </subcellularLocation>
</comment>
<keyword evidence="2" id="KW-0805">Transcription regulation</keyword>
<keyword evidence="3" id="KW-0238">DNA-binding</keyword>
<dbReference type="EMBL" id="JAUHHV010000004">
    <property type="protein sequence ID" value="KAK1426467.1"/>
    <property type="molecule type" value="Genomic_DNA"/>
</dbReference>
<name>A0AAD8NZ90_TARER</name>
<evidence type="ECO:0000256" key="5">
    <source>
        <dbReference type="ARBA" id="ARBA00023242"/>
    </source>
</evidence>
<dbReference type="AlphaFoldDB" id="A0AAD8NZ90"/>
<reference evidence="7" key="1">
    <citation type="journal article" date="2023" name="bioRxiv">
        <title>Improved chromosome-level genome assembly for marigold (Tagetes erecta).</title>
        <authorList>
            <person name="Jiang F."/>
            <person name="Yuan L."/>
            <person name="Wang S."/>
            <person name="Wang H."/>
            <person name="Xu D."/>
            <person name="Wang A."/>
            <person name="Fan W."/>
        </authorList>
    </citation>
    <scope>NUCLEOTIDE SEQUENCE</scope>
    <source>
        <strain evidence="7">WSJ</strain>
        <tissue evidence="7">Leaf</tissue>
    </source>
</reference>
<dbReference type="GO" id="GO:2000032">
    <property type="term" value="P:regulation of secondary shoot formation"/>
    <property type="evidence" value="ECO:0007669"/>
    <property type="project" value="TreeGrafter"/>
</dbReference>
<dbReference type="Proteomes" id="UP001229421">
    <property type="component" value="Unassembled WGS sequence"/>
</dbReference>
<feature type="domain" description="TCP" evidence="6">
    <location>
        <begin position="6"/>
        <end position="64"/>
    </location>
</feature>
<evidence type="ECO:0000256" key="1">
    <source>
        <dbReference type="ARBA" id="ARBA00004123"/>
    </source>
</evidence>
<comment type="caution">
    <text evidence="7">The sequence shown here is derived from an EMBL/GenBank/DDBJ whole genome shotgun (WGS) entry which is preliminary data.</text>
</comment>
<keyword evidence="4" id="KW-0804">Transcription</keyword>
<evidence type="ECO:0000259" key="6">
    <source>
        <dbReference type="PROSITE" id="PS51369"/>
    </source>
</evidence>
<evidence type="ECO:0000256" key="2">
    <source>
        <dbReference type="ARBA" id="ARBA00023015"/>
    </source>
</evidence>
<organism evidence="7 8">
    <name type="scientific">Tagetes erecta</name>
    <name type="common">African marigold</name>
    <dbReference type="NCBI Taxonomy" id="13708"/>
    <lineage>
        <taxon>Eukaryota</taxon>
        <taxon>Viridiplantae</taxon>
        <taxon>Streptophyta</taxon>
        <taxon>Embryophyta</taxon>
        <taxon>Tracheophyta</taxon>
        <taxon>Spermatophyta</taxon>
        <taxon>Magnoliopsida</taxon>
        <taxon>eudicotyledons</taxon>
        <taxon>Gunneridae</taxon>
        <taxon>Pentapetalae</taxon>
        <taxon>asterids</taxon>
        <taxon>campanulids</taxon>
        <taxon>Asterales</taxon>
        <taxon>Asteraceae</taxon>
        <taxon>Asteroideae</taxon>
        <taxon>Heliantheae alliance</taxon>
        <taxon>Tageteae</taxon>
        <taxon>Tagetes</taxon>
    </lineage>
</organism>
<evidence type="ECO:0000313" key="7">
    <source>
        <dbReference type="EMBL" id="KAK1426467.1"/>
    </source>
</evidence>
<dbReference type="GO" id="GO:0003700">
    <property type="term" value="F:DNA-binding transcription factor activity"/>
    <property type="evidence" value="ECO:0007669"/>
    <property type="project" value="InterPro"/>
</dbReference>
<dbReference type="InterPro" id="IPR005333">
    <property type="entry name" value="Transcription_factor_TCP"/>
</dbReference>
<dbReference type="GO" id="GO:0005634">
    <property type="term" value="C:nucleus"/>
    <property type="evidence" value="ECO:0007669"/>
    <property type="project" value="UniProtKB-SubCell"/>
</dbReference>
<keyword evidence="5" id="KW-0539">Nucleus</keyword>
<evidence type="ECO:0000256" key="3">
    <source>
        <dbReference type="ARBA" id="ARBA00023125"/>
    </source>
</evidence>
<protein>
    <recommendedName>
        <fullName evidence="6">TCP domain-containing protein</fullName>
    </recommendedName>
</protein>
<dbReference type="Pfam" id="PF03634">
    <property type="entry name" value="TCP"/>
    <property type="match status" value="1"/>
</dbReference>
<sequence>MKKNKAKDKHTKICTSKGSRDRRIRLSANTAIQFYDVQDRLGFDRPSNAIDWLMKEAKAAIDVLNHDHHLQELLVSHTTTATTTTTNSVFNLSYPFHRTLENMNQDHINGLHKSQFDIPVVQDGDFSFSTIRRRLSWNSNYNEAQGFEVGDMEHCESSFQPSVDDTNALKNEGYGLLGINSFEDEIEVQEKEDDRRYALRL</sequence>
<dbReference type="GO" id="GO:0043565">
    <property type="term" value="F:sequence-specific DNA binding"/>
    <property type="evidence" value="ECO:0007669"/>
    <property type="project" value="TreeGrafter"/>
</dbReference>